<keyword evidence="4" id="KW-1185">Reference proteome</keyword>
<keyword evidence="2" id="KW-0812">Transmembrane</keyword>
<gene>
    <name evidence="3" type="ORF">ACFOW6_13030</name>
</gene>
<accession>A0ABV8UP06</accession>
<feature type="region of interest" description="Disordered" evidence="1">
    <location>
        <begin position="186"/>
        <end position="215"/>
    </location>
</feature>
<feature type="transmembrane region" description="Helical" evidence="2">
    <location>
        <begin position="149"/>
        <end position="172"/>
    </location>
</feature>
<evidence type="ECO:0000256" key="1">
    <source>
        <dbReference type="SAM" id="MobiDB-lite"/>
    </source>
</evidence>
<name>A0ABV8UP06_9PROT</name>
<evidence type="ECO:0000256" key="2">
    <source>
        <dbReference type="SAM" id="Phobius"/>
    </source>
</evidence>
<evidence type="ECO:0008006" key="5">
    <source>
        <dbReference type="Google" id="ProtNLM"/>
    </source>
</evidence>
<evidence type="ECO:0000313" key="3">
    <source>
        <dbReference type="EMBL" id="MFC4352467.1"/>
    </source>
</evidence>
<sequence>MIRRILPFFLLIVALSLALGVYMSYEAVRSSFLGTLSERMETVAEQIATSIRSSQSFGIALEEQETLPALLRREGVGVRYLQQIDVLGAGGEVLYSSREARVGDAAEPDERWSVTSELSNDLGETIGSVVVWMDREAAQSTIRALALDLLLHSLPFILGALVLATLGLLFILHALRRRAERLAPPSEPLRAARPQVEELEDVHRRAAEELGSGRA</sequence>
<dbReference type="EMBL" id="JBHSCW010000007">
    <property type="protein sequence ID" value="MFC4352467.1"/>
    <property type="molecule type" value="Genomic_DNA"/>
</dbReference>
<keyword evidence="2" id="KW-0472">Membrane</keyword>
<comment type="caution">
    <text evidence="3">The sequence shown here is derived from an EMBL/GenBank/DDBJ whole genome shotgun (WGS) entry which is preliminary data.</text>
</comment>
<dbReference type="RefSeq" id="WP_382422819.1">
    <property type="nucleotide sequence ID" value="NZ_JBHSCW010000007.1"/>
</dbReference>
<protein>
    <recommendedName>
        <fullName evidence="5">HAMP domain-containing protein</fullName>
    </recommendedName>
</protein>
<dbReference type="Proteomes" id="UP001595799">
    <property type="component" value="Unassembled WGS sequence"/>
</dbReference>
<reference evidence="4" key="1">
    <citation type="journal article" date="2019" name="Int. J. Syst. Evol. Microbiol.">
        <title>The Global Catalogue of Microorganisms (GCM) 10K type strain sequencing project: providing services to taxonomists for standard genome sequencing and annotation.</title>
        <authorList>
            <consortium name="The Broad Institute Genomics Platform"/>
            <consortium name="The Broad Institute Genome Sequencing Center for Infectious Disease"/>
            <person name="Wu L."/>
            <person name="Ma J."/>
        </authorList>
    </citation>
    <scope>NUCLEOTIDE SEQUENCE [LARGE SCALE GENOMIC DNA]</scope>
    <source>
        <strain evidence="4">CECT 8472</strain>
    </source>
</reference>
<organism evidence="3 4">
    <name type="scientific">Fodinicurvata halophila</name>
    <dbReference type="NCBI Taxonomy" id="1419723"/>
    <lineage>
        <taxon>Bacteria</taxon>
        <taxon>Pseudomonadati</taxon>
        <taxon>Pseudomonadota</taxon>
        <taxon>Alphaproteobacteria</taxon>
        <taxon>Rhodospirillales</taxon>
        <taxon>Rhodovibrionaceae</taxon>
        <taxon>Fodinicurvata</taxon>
    </lineage>
</organism>
<keyword evidence="2" id="KW-1133">Transmembrane helix</keyword>
<proteinExistence type="predicted"/>
<evidence type="ECO:0000313" key="4">
    <source>
        <dbReference type="Proteomes" id="UP001595799"/>
    </source>
</evidence>